<evidence type="ECO:0000313" key="1">
    <source>
        <dbReference type="EMBL" id="MEL1244817.1"/>
    </source>
</evidence>
<dbReference type="RefSeq" id="WP_341697132.1">
    <property type="nucleotide sequence ID" value="NZ_JBBYHR010000005.1"/>
</dbReference>
<accession>A0ABU9HXD0</accession>
<gene>
    <name evidence="1" type="ORF">AAEO56_11135</name>
</gene>
<evidence type="ECO:0000313" key="2">
    <source>
        <dbReference type="Proteomes" id="UP001464555"/>
    </source>
</evidence>
<dbReference type="Proteomes" id="UP001464555">
    <property type="component" value="Unassembled WGS sequence"/>
</dbReference>
<name>A0ABU9HXD0_9FLAO</name>
<keyword evidence="2" id="KW-1185">Reference proteome</keyword>
<sequence length="217" mass="25079">MDIQKTASNFPNGELPELLVKFYEFPKTLEFPDPKTERFINTSTPEEWKQNLEAVINSNVMNEFIPFYFNGIHETYCFWNSIEGKDLANQPVVGISKQGTHSVVAANLHDFFSVHCLALVIKISFILADNAHSLKMGWESYMTDPYTFFNKERCERISKDYSKNHPDFLPFRKWMADEMGIIPTEDPVGIMVDAYNNFPNLIEYIRSKNGFVVEPAN</sequence>
<protein>
    <submittedName>
        <fullName evidence="1">Uncharacterized protein</fullName>
    </submittedName>
</protein>
<proteinExistence type="predicted"/>
<organism evidence="1 2">
    <name type="scientific">Flavobacterium arundinis</name>
    <dbReference type="NCBI Taxonomy" id="3139143"/>
    <lineage>
        <taxon>Bacteria</taxon>
        <taxon>Pseudomonadati</taxon>
        <taxon>Bacteroidota</taxon>
        <taxon>Flavobacteriia</taxon>
        <taxon>Flavobacteriales</taxon>
        <taxon>Flavobacteriaceae</taxon>
        <taxon>Flavobacterium</taxon>
    </lineage>
</organism>
<reference evidence="1 2" key="1">
    <citation type="submission" date="2024-04" db="EMBL/GenBank/DDBJ databases">
        <title>Flavobacterium sp. DGU11 16S ribosomal RNA gene Genome sequencing and assembly.</title>
        <authorList>
            <person name="Park S."/>
        </authorList>
    </citation>
    <scope>NUCLEOTIDE SEQUENCE [LARGE SCALE GENOMIC DNA]</scope>
    <source>
        <strain evidence="1 2">DGU11</strain>
    </source>
</reference>
<dbReference type="EMBL" id="JBBYHR010000005">
    <property type="protein sequence ID" value="MEL1244817.1"/>
    <property type="molecule type" value="Genomic_DNA"/>
</dbReference>
<comment type="caution">
    <text evidence="1">The sequence shown here is derived from an EMBL/GenBank/DDBJ whole genome shotgun (WGS) entry which is preliminary data.</text>
</comment>